<organism evidence="10 11">
    <name type="scientific">Saccharopolyspora taberi</name>
    <dbReference type="NCBI Taxonomy" id="60895"/>
    <lineage>
        <taxon>Bacteria</taxon>
        <taxon>Bacillati</taxon>
        <taxon>Actinomycetota</taxon>
        <taxon>Actinomycetes</taxon>
        <taxon>Pseudonocardiales</taxon>
        <taxon>Pseudonocardiaceae</taxon>
        <taxon>Saccharopolyspora</taxon>
    </lineage>
</organism>
<feature type="transmembrane region" description="Helical" evidence="8">
    <location>
        <begin position="82"/>
        <end position="101"/>
    </location>
</feature>
<reference evidence="10 11" key="1">
    <citation type="journal article" date="2019" name="Int. J. Syst. Evol. Microbiol.">
        <title>The Global Catalogue of Microorganisms (GCM) 10K type strain sequencing project: providing services to taxonomists for standard genome sequencing and annotation.</title>
        <authorList>
            <consortium name="The Broad Institute Genomics Platform"/>
            <consortium name="The Broad Institute Genome Sequencing Center for Infectious Disease"/>
            <person name="Wu L."/>
            <person name="Ma J."/>
        </authorList>
    </citation>
    <scope>NUCLEOTIDE SEQUENCE [LARGE SCALE GENOMIC DNA]</scope>
    <source>
        <strain evidence="10 11">JCM 9383</strain>
    </source>
</reference>
<dbReference type="Proteomes" id="UP001500979">
    <property type="component" value="Unassembled WGS sequence"/>
</dbReference>
<dbReference type="CDD" id="cd17321">
    <property type="entry name" value="MFS_MMR_MDR_like"/>
    <property type="match status" value="1"/>
</dbReference>
<dbReference type="RefSeq" id="WP_344683693.1">
    <property type="nucleotide sequence ID" value="NZ_BAAAUX010000020.1"/>
</dbReference>
<dbReference type="Gene3D" id="1.20.1720.10">
    <property type="entry name" value="Multidrug resistance protein D"/>
    <property type="match status" value="1"/>
</dbReference>
<protein>
    <submittedName>
        <fullName evidence="10">MFS transporter</fullName>
    </submittedName>
</protein>
<evidence type="ECO:0000256" key="6">
    <source>
        <dbReference type="ARBA" id="ARBA00023136"/>
    </source>
</evidence>
<feature type="transmembrane region" description="Helical" evidence="8">
    <location>
        <begin position="334"/>
        <end position="353"/>
    </location>
</feature>
<evidence type="ECO:0000256" key="3">
    <source>
        <dbReference type="ARBA" id="ARBA00022475"/>
    </source>
</evidence>
<comment type="subcellular location">
    <subcellularLocation>
        <location evidence="1">Cell membrane</location>
        <topology evidence="1">Multi-pass membrane protein</topology>
    </subcellularLocation>
</comment>
<proteinExistence type="predicted"/>
<dbReference type="EMBL" id="BAAAUX010000020">
    <property type="protein sequence ID" value="GAA2808896.1"/>
    <property type="molecule type" value="Genomic_DNA"/>
</dbReference>
<dbReference type="SUPFAM" id="SSF103473">
    <property type="entry name" value="MFS general substrate transporter"/>
    <property type="match status" value="1"/>
</dbReference>
<feature type="transmembrane region" description="Helical" evidence="8">
    <location>
        <begin position="359"/>
        <end position="385"/>
    </location>
</feature>
<dbReference type="Gene3D" id="1.20.1250.20">
    <property type="entry name" value="MFS general substrate transporter like domains"/>
    <property type="match status" value="1"/>
</dbReference>
<feature type="transmembrane region" description="Helical" evidence="8">
    <location>
        <begin position="202"/>
        <end position="219"/>
    </location>
</feature>
<dbReference type="PANTHER" id="PTHR42718">
    <property type="entry name" value="MAJOR FACILITATOR SUPERFAMILY MULTIDRUG TRANSPORTER MFSC"/>
    <property type="match status" value="1"/>
</dbReference>
<name>A0ABN3VIL6_9PSEU</name>
<sequence length="534" mass="54574">MDAGSAPRAGRKEWIGLAVLALPTLLLSIDMSVLFLATPQLSEDLRPSGAQLLWISDIYGFLIAGFLITMGNLGDRIGRRKLLLIGASAFAAASAVAAFANSAEMLIAARAVLGIAGATLMPSTMSLIRNMFLDPRQRTAAISAWMTSFTVGMIAGPLVGGLLLASFWWGSVFLLNIPVMVLLLVLGPLLLPEYKEGTSRGLDLASVALSLAAALLTIYGVKEIATVGPDLVPALSVVVGLALAVAFVRRQRRLADPLLDLALFAERKFSASLGTLMLVVIVGPGLGLYVGQYLQLVLGQTPLEAGLWSAVPTFAVLIGFGLSPVIARWIRPGYLMGAGAAVSVVGLLLLTQVGGAGDLALAITGQTVFFVGSAPLAVLGTDMIVGSAPPERSGAASALSETAQEFGGALGLAVFGSIGAAVYRANLVVPEGVPPEAGEAVRDTLGGAADAAGQLPAPVAAEVLDSARSAFTDGLNAVGWFGAGITAVAAVLAAVLLRNVRPDRAEEPAPEPEAVSELVSASEAEPVSEAEPAS</sequence>
<feature type="transmembrane region" description="Helical" evidence="8">
    <location>
        <begin position="306"/>
        <end position="327"/>
    </location>
</feature>
<keyword evidence="3" id="KW-1003">Cell membrane</keyword>
<evidence type="ECO:0000256" key="7">
    <source>
        <dbReference type="SAM" id="MobiDB-lite"/>
    </source>
</evidence>
<feature type="compositionally biased region" description="Low complexity" evidence="7">
    <location>
        <begin position="512"/>
        <end position="534"/>
    </location>
</feature>
<dbReference type="InterPro" id="IPR011701">
    <property type="entry name" value="MFS"/>
</dbReference>
<evidence type="ECO:0000313" key="11">
    <source>
        <dbReference type="Proteomes" id="UP001500979"/>
    </source>
</evidence>
<evidence type="ECO:0000313" key="10">
    <source>
        <dbReference type="EMBL" id="GAA2808896.1"/>
    </source>
</evidence>
<feature type="transmembrane region" description="Helical" evidence="8">
    <location>
        <begin position="406"/>
        <end position="425"/>
    </location>
</feature>
<evidence type="ECO:0000256" key="1">
    <source>
        <dbReference type="ARBA" id="ARBA00004651"/>
    </source>
</evidence>
<evidence type="ECO:0000256" key="5">
    <source>
        <dbReference type="ARBA" id="ARBA00022989"/>
    </source>
</evidence>
<keyword evidence="2" id="KW-0813">Transport</keyword>
<keyword evidence="5 8" id="KW-1133">Transmembrane helix</keyword>
<evidence type="ECO:0000256" key="8">
    <source>
        <dbReference type="SAM" id="Phobius"/>
    </source>
</evidence>
<feature type="region of interest" description="Disordered" evidence="7">
    <location>
        <begin position="504"/>
        <end position="534"/>
    </location>
</feature>
<feature type="transmembrane region" description="Helical" evidence="8">
    <location>
        <begin position="14"/>
        <end position="37"/>
    </location>
</feature>
<feature type="transmembrane region" description="Helical" evidence="8">
    <location>
        <begin position="231"/>
        <end position="248"/>
    </location>
</feature>
<dbReference type="PANTHER" id="PTHR42718:SF47">
    <property type="entry name" value="METHYL VIOLOGEN RESISTANCE PROTEIN SMVA"/>
    <property type="match status" value="1"/>
</dbReference>
<dbReference type="InterPro" id="IPR020846">
    <property type="entry name" value="MFS_dom"/>
</dbReference>
<keyword evidence="11" id="KW-1185">Reference proteome</keyword>
<evidence type="ECO:0000256" key="4">
    <source>
        <dbReference type="ARBA" id="ARBA00022692"/>
    </source>
</evidence>
<feature type="transmembrane region" description="Helical" evidence="8">
    <location>
        <begin position="140"/>
        <end position="160"/>
    </location>
</feature>
<evidence type="ECO:0000256" key="2">
    <source>
        <dbReference type="ARBA" id="ARBA00022448"/>
    </source>
</evidence>
<feature type="domain" description="Major facilitator superfamily (MFS) profile" evidence="9">
    <location>
        <begin position="16"/>
        <end position="501"/>
    </location>
</feature>
<feature type="transmembrane region" description="Helical" evidence="8">
    <location>
        <begin position="49"/>
        <end position="70"/>
    </location>
</feature>
<dbReference type="Pfam" id="PF07690">
    <property type="entry name" value="MFS_1"/>
    <property type="match status" value="1"/>
</dbReference>
<dbReference type="PROSITE" id="PS50850">
    <property type="entry name" value="MFS"/>
    <property type="match status" value="1"/>
</dbReference>
<dbReference type="InterPro" id="IPR036259">
    <property type="entry name" value="MFS_trans_sf"/>
</dbReference>
<feature type="transmembrane region" description="Helical" evidence="8">
    <location>
        <begin position="269"/>
        <end position="294"/>
    </location>
</feature>
<comment type="caution">
    <text evidence="10">The sequence shown here is derived from an EMBL/GenBank/DDBJ whole genome shotgun (WGS) entry which is preliminary data.</text>
</comment>
<gene>
    <name evidence="10" type="ORF">GCM10010470_50190</name>
</gene>
<feature type="transmembrane region" description="Helical" evidence="8">
    <location>
        <begin position="107"/>
        <end position="128"/>
    </location>
</feature>
<keyword evidence="6 8" id="KW-0472">Membrane</keyword>
<feature type="transmembrane region" description="Helical" evidence="8">
    <location>
        <begin position="166"/>
        <end position="190"/>
    </location>
</feature>
<accession>A0ABN3VIL6</accession>
<feature type="transmembrane region" description="Helical" evidence="8">
    <location>
        <begin position="477"/>
        <end position="497"/>
    </location>
</feature>
<keyword evidence="4 8" id="KW-0812">Transmembrane</keyword>
<evidence type="ECO:0000259" key="9">
    <source>
        <dbReference type="PROSITE" id="PS50850"/>
    </source>
</evidence>